<accession>A0A6B9ZMP5</accession>
<dbReference type="Proteomes" id="UP000476411">
    <property type="component" value="Chromosome"/>
</dbReference>
<dbReference type="EMBL" id="CP048113">
    <property type="protein sequence ID" value="QHS62901.1"/>
    <property type="molecule type" value="Genomic_DNA"/>
</dbReference>
<evidence type="ECO:0000313" key="2">
    <source>
        <dbReference type="EMBL" id="QHS62901.1"/>
    </source>
</evidence>
<organism evidence="2 3">
    <name type="scientific">Chitinophaga agri</name>
    <dbReference type="NCBI Taxonomy" id="2703787"/>
    <lineage>
        <taxon>Bacteria</taxon>
        <taxon>Pseudomonadati</taxon>
        <taxon>Bacteroidota</taxon>
        <taxon>Chitinophagia</taxon>
        <taxon>Chitinophagales</taxon>
        <taxon>Chitinophagaceae</taxon>
        <taxon>Chitinophaga</taxon>
    </lineage>
</organism>
<evidence type="ECO:0000256" key="1">
    <source>
        <dbReference type="SAM" id="MobiDB-lite"/>
    </source>
</evidence>
<dbReference type="KEGG" id="chih:GWR21_25950"/>
<dbReference type="AlphaFoldDB" id="A0A6B9ZMP5"/>
<proteinExistence type="predicted"/>
<reference evidence="2 3" key="1">
    <citation type="submission" date="2020-01" db="EMBL/GenBank/DDBJ databases">
        <title>Complete genome sequence of Chitinophaga sp. H33E-04 isolated from quinoa roots.</title>
        <authorList>
            <person name="Weon H.-Y."/>
            <person name="Lee S.A."/>
        </authorList>
    </citation>
    <scope>NUCLEOTIDE SEQUENCE [LARGE SCALE GENOMIC DNA]</scope>
    <source>
        <strain evidence="2 3">H33E-04</strain>
    </source>
</reference>
<name>A0A6B9ZMP5_9BACT</name>
<evidence type="ECO:0000313" key="3">
    <source>
        <dbReference type="Proteomes" id="UP000476411"/>
    </source>
</evidence>
<protein>
    <submittedName>
        <fullName evidence="2">Uncharacterized protein</fullName>
    </submittedName>
</protein>
<gene>
    <name evidence="2" type="ORF">GWR21_25950</name>
</gene>
<sequence length="77" mass="8648">MINNDPKTKDPKKNNEDAAIQPDPETLGPEPQEHMEGPISSIMKKLEELGDDNFGESDEEVKEKQKKSGNPEKQDND</sequence>
<feature type="region of interest" description="Disordered" evidence="1">
    <location>
        <begin position="1"/>
        <end position="77"/>
    </location>
</feature>
<keyword evidence="3" id="KW-1185">Reference proteome</keyword>
<feature type="compositionally biased region" description="Basic and acidic residues" evidence="1">
    <location>
        <begin position="1"/>
        <end position="16"/>
    </location>
</feature>
<feature type="compositionally biased region" description="Acidic residues" evidence="1">
    <location>
        <begin position="49"/>
        <end position="60"/>
    </location>
</feature>
<dbReference type="RefSeq" id="WP_162334625.1">
    <property type="nucleotide sequence ID" value="NZ_CP048113.1"/>
</dbReference>